<gene>
    <name evidence="1" type="ORF">PUN28_008561</name>
</gene>
<comment type="caution">
    <text evidence="1">The sequence shown here is derived from an EMBL/GenBank/DDBJ whole genome shotgun (WGS) entry which is preliminary data.</text>
</comment>
<proteinExistence type="predicted"/>
<evidence type="ECO:0000313" key="1">
    <source>
        <dbReference type="EMBL" id="KAL0120932.1"/>
    </source>
</evidence>
<dbReference type="AlphaFoldDB" id="A0AAW2G062"/>
<accession>A0AAW2G062</accession>
<protein>
    <submittedName>
        <fullName evidence="1">Uncharacterized protein</fullName>
    </submittedName>
</protein>
<evidence type="ECO:0000313" key="2">
    <source>
        <dbReference type="Proteomes" id="UP001430953"/>
    </source>
</evidence>
<keyword evidence="2" id="KW-1185">Reference proteome</keyword>
<sequence>MYVYARDRWRRTKREWGWWGKITSVLNNDLRQIEPALIISRSRCKSKTCAASLKVTSLSVRARCVYIKHNKKLSKR</sequence>
<reference evidence="1 2" key="1">
    <citation type="submission" date="2023-03" db="EMBL/GenBank/DDBJ databases">
        <title>High recombination rates correlate with genetic variation in Cardiocondyla obscurior ants.</title>
        <authorList>
            <person name="Errbii M."/>
        </authorList>
    </citation>
    <scope>NUCLEOTIDE SEQUENCE [LARGE SCALE GENOMIC DNA]</scope>
    <source>
        <strain evidence="1">Alpha-2009</strain>
        <tissue evidence="1">Whole body</tissue>
    </source>
</reference>
<dbReference type="Proteomes" id="UP001430953">
    <property type="component" value="Unassembled WGS sequence"/>
</dbReference>
<name>A0AAW2G062_9HYME</name>
<organism evidence="1 2">
    <name type="scientific">Cardiocondyla obscurior</name>
    <dbReference type="NCBI Taxonomy" id="286306"/>
    <lineage>
        <taxon>Eukaryota</taxon>
        <taxon>Metazoa</taxon>
        <taxon>Ecdysozoa</taxon>
        <taxon>Arthropoda</taxon>
        <taxon>Hexapoda</taxon>
        <taxon>Insecta</taxon>
        <taxon>Pterygota</taxon>
        <taxon>Neoptera</taxon>
        <taxon>Endopterygota</taxon>
        <taxon>Hymenoptera</taxon>
        <taxon>Apocrita</taxon>
        <taxon>Aculeata</taxon>
        <taxon>Formicoidea</taxon>
        <taxon>Formicidae</taxon>
        <taxon>Myrmicinae</taxon>
        <taxon>Cardiocondyla</taxon>
    </lineage>
</organism>
<dbReference type="EMBL" id="JADYXP020000007">
    <property type="protein sequence ID" value="KAL0120932.1"/>
    <property type="molecule type" value="Genomic_DNA"/>
</dbReference>